<evidence type="ECO:0000313" key="3">
    <source>
        <dbReference type="EMBL" id="KKP69779.1"/>
    </source>
</evidence>
<sequence>MKRLFFKKKIIILVFLIAVILITIFIVGVSYLFIKNPAKYYSIKSQIFPIEDKIPENVDPVSKDFGLVIPKIGVNVPIIADVNGLNPNEFLWKVTEGVAHFKHVEAYDVIVDGAFPGQAGNIFLFGHSQIPGGDTSKYQAVFNELPVLTYEDKLIVYYKGEKYEYRVIEGKVIEKTEVYYLERTPEETLHLMTCWPLGFNNQRYLVTALKSQL</sequence>
<comment type="caution">
    <text evidence="3">The sequence shown here is derived from an EMBL/GenBank/DDBJ whole genome shotgun (WGS) entry which is preliminary data.</text>
</comment>
<gene>
    <name evidence="3" type="ORF">UR67_C0003G0057</name>
</gene>
<dbReference type="InterPro" id="IPR005754">
    <property type="entry name" value="Sortase"/>
</dbReference>
<dbReference type="InterPro" id="IPR023365">
    <property type="entry name" value="Sortase_dom-sf"/>
</dbReference>
<dbReference type="STRING" id="1618350.UR67_C0003G0057"/>
<dbReference type="Proteomes" id="UP000034581">
    <property type="component" value="Unassembled WGS sequence"/>
</dbReference>
<evidence type="ECO:0000256" key="1">
    <source>
        <dbReference type="ARBA" id="ARBA00022801"/>
    </source>
</evidence>
<name>A0A0G0BJV8_UNCC3</name>
<protein>
    <submittedName>
        <fullName evidence="3">Sortase family protein</fullName>
    </submittedName>
</protein>
<dbReference type="AlphaFoldDB" id="A0A0G0BJV8"/>
<organism evidence="3 4">
    <name type="scientific">candidate division CPR3 bacterium GW2011_GWF2_35_18</name>
    <dbReference type="NCBI Taxonomy" id="1618350"/>
    <lineage>
        <taxon>Bacteria</taxon>
        <taxon>Bacteria division CPR3</taxon>
    </lineage>
</organism>
<dbReference type="SUPFAM" id="SSF63817">
    <property type="entry name" value="Sortase"/>
    <property type="match status" value="1"/>
</dbReference>
<evidence type="ECO:0000313" key="4">
    <source>
        <dbReference type="Proteomes" id="UP000034581"/>
    </source>
</evidence>
<reference evidence="3 4" key="1">
    <citation type="journal article" date="2015" name="Nature">
        <title>rRNA introns, odd ribosomes, and small enigmatic genomes across a large radiation of phyla.</title>
        <authorList>
            <person name="Brown C.T."/>
            <person name="Hug L.A."/>
            <person name="Thomas B.C."/>
            <person name="Sharon I."/>
            <person name="Castelle C.J."/>
            <person name="Singh A."/>
            <person name="Wilkins M.J."/>
            <person name="Williams K.H."/>
            <person name="Banfield J.F."/>
        </authorList>
    </citation>
    <scope>NUCLEOTIDE SEQUENCE [LARGE SCALE GENOMIC DNA]</scope>
</reference>
<dbReference type="GO" id="GO:0016787">
    <property type="term" value="F:hydrolase activity"/>
    <property type="evidence" value="ECO:0007669"/>
    <property type="project" value="UniProtKB-KW"/>
</dbReference>
<dbReference type="Pfam" id="PF04203">
    <property type="entry name" value="Sortase"/>
    <property type="match status" value="1"/>
</dbReference>
<proteinExistence type="predicted"/>
<keyword evidence="2" id="KW-0472">Membrane</keyword>
<feature type="transmembrane region" description="Helical" evidence="2">
    <location>
        <begin position="12"/>
        <end position="34"/>
    </location>
</feature>
<dbReference type="EMBL" id="LBQB01000003">
    <property type="protein sequence ID" value="KKP69779.1"/>
    <property type="molecule type" value="Genomic_DNA"/>
</dbReference>
<keyword evidence="2" id="KW-1133">Transmembrane helix</keyword>
<keyword evidence="2" id="KW-0812">Transmembrane</keyword>
<keyword evidence="1" id="KW-0378">Hydrolase</keyword>
<evidence type="ECO:0000256" key="2">
    <source>
        <dbReference type="SAM" id="Phobius"/>
    </source>
</evidence>
<accession>A0A0G0BJV8</accession>
<dbReference type="Gene3D" id="2.40.260.10">
    <property type="entry name" value="Sortase"/>
    <property type="match status" value="1"/>
</dbReference>